<name>A0A1R3IX09_9ROSI</name>
<reference evidence="2" key="1">
    <citation type="submission" date="2013-09" db="EMBL/GenBank/DDBJ databases">
        <title>Corchorus olitorius genome sequencing.</title>
        <authorList>
            <person name="Alam M."/>
            <person name="Haque M.S."/>
            <person name="Islam M.S."/>
            <person name="Emdad E.M."/>
            <person name="Islam M.M."/>
            <person name="Ahmed B."/>
            <person name="Halim A."/>
            <person name="Hossen Q.M.M."/>
            <person name="Hossain M.Z."/>
            <person name="Ahmed R."/>
            <person name="Khan M.M."/>
            <person name="Islam R."/>
            <person name="Rashid M.M."/>
            <person name="Khan S.A."/>
            <person name="Rahman M.S."/>
            <person name="Alam M."/>
            <person name="Yahiya A.S."/>
            <person name="Khan M.S."/>
            <person name="Azam M.S."/>
            <person name="Haque T."/>
            <person name="Lashkar M.Z.H."/>
            <person name="Akhand A.I."/>
            <person name="Morshed G."/>
            <person name="Roy S."/>
            <person name="Uddin K.S."/>
            <person name="Rabeya T."/>
            <person name="Hossain A.S."/>
            <person name="Chowdhury A."/>
            <person name="Snigdha A.R."/>
            <person name="Mortoza M.S."/>
            <person name="Matin S.A."/>
            <person name="Hoque S.M.E."/>
            <person name="Islam M.K."/>
            <person name="Roy D.K."/>
            <person name="Haider R."/>
            <person name="Moosa M.M."/>
            <person name="Elias S.M."/>
            <person name="Hasan A.M."/>
            <person name="Jahan S."/>
            <person name="Shafiuddin M."/>
            <person name="Mahmood N."/>
            <person name="Shommy N.S."/>
        </authorList>
    </citation>
    <scope>NUCLEOTIDE SEQUENCE [LARGE SCALE GENOMIC DNA]</scope>
    <source>
        <strain evidence="2">cv. O-4</strain>
    </source>
</reference>
<keyword evidence="2" id="KW-1185">Reference proteome</keyword>
<dbReference type="Proteomes" id="UP000187203">
    <property type="component" value="Unassembled WGS sequence"/>
</dbReference>
<organism evidence="1 2">
    <name type="scientific">Corchorus olitorius</name>
    <dbReference type="NCBI Taxonomy" id="93759"/>
    <lineage>
        <taxon>Eukaryota</taxon>
        <taxon>Viridiplantae</taxon>
        <taxon>Streptophyta</taxon>
        <taxon>Embryophyta</taxon>
        <taxon>Tracheophyta</taxon>
        <taxon>Spermatophyta</taxon>
        <taxon>Magnoliopsida</taxon>
        <taxon>eudicotyledons</taxon>
        <taxon>Gunneridae</taxon>
        <taxon>Pentapetalae</taxon>
        <taxon>rosids</taxon>
        <taxon>malvids</taxon>
        <taxon>Malvales</taxon>
        <taxon>Malvaceae</taxon>
        <taxon>Grewioideae</taxon>
        <taxon>Apeibeae</taxon>
        <taxon>Corchorus</taxon>
    </lineage>
</organism>
<dbReference type="Pfam" id="PF16913">
    <property type="entry name" value="PUNUT"/>
    <property type="match status" value="1"/>
</dbReference>
<comment type="caution">
    <text evidence="1">The sequence shown here is derived from an EMBL/GenBank/DDBJ whole genome shotgun (WGS) entry which is preliminary data.</text>
</comment>
<protein>
    <submittedName>
        <fullName evidence="1">Purine permease 9-like protein</fullName>
    </submittedName>
</protein>
<evidence type="ECO:0000313" key="1">
    <source>
        <dbReference type="EMBL" id="OMO87116.1"/>
    </source>
</evidence>
<dbReference type="AlphaFoldDB" id="A0A1R3IX09"/>
<gene>
    <name evidence="1" type="ORF">COLO4_20781</name>
</gene>
<accession>A0A1R3IX09</accession>
<proteinExistence type="predicted"/>
<dbReference type="EMBL" id="AWUE01017412">
    <property type="protein sequence ID" value="OMO87116.1"/>
    <property type="molecule type" value="Genomic_DNA"/>
</dbReference>
<sequence length="49" mass="5566">MAMFDKMNYMKGISMGLAIWGVISYVYQQYLDDGKPNAENKNDNEVSNA</sequence>
<evidence type="ECO:0000313" key="2">
    <source>
        <dbReference type="Proteomes" id="UP000187203"/>
    </source>
</evidence>